<accession>A0A9X2RFS0</accession>
<reference evidence="11" key="1">
    <citation type="submission" date="2022-06" db="EMBL/GenBank/DDBJ databases">
        <title>Gracilimonas sp. CAU 1638 isolated from sea sediment.</title>
        <authorList>
            <person name="Kim W."/>
        </authorList>
    </citation>
    <scope>NUCLEOTIDE SEQUENCE</scope>
    <source>
        <strain evidence="11">CAU 1638</strain>
    </source>
</reference>
<evidence type="ECO:0000256" key="1">
    <source>
        <dbReference type="ARBA" id="ARBA00005984"/>
    </source>
</evidence>
<dbReference type="AlphaFoldDB" id="A0A9X2RFS0"/>
<feature type="binding site" evidence="8">
    <location>
        <position position="154"/>
    </location>
    <ligand>
        <name>Mg(2+)</name>
        <dbReference type="ChEBI" id="CHEBI:18420"/>
    </ligand>
</feature>
<sequence>MKKFLFLSVLLIISTSCQNPDNSENTEIMPVATSDSEIPELLPLVEGKTVKNIIFLIGDGTGLAQITSGQYALVGPDGLLHMQTMPVTGFVKTHSSDNLITDSASGATAYSCGLKTYNGAIAVNPDKEACKTILELAEEMGLSTGLIATSSITHATPASFASHVESRSMEEEIAVQLLNSGAEVMLGGGFEFFSSQYRSDSLDLITQAEEAGYQLLRNKEELDNSEAEMLLGLFANDGLERAETEPSTSAMTTKALDILSRNEDGFFLMIEGSQIDWGGHGNNTDYVLNEVEDFDAAVKTALDFARQDGETLVVLTADHETGGMTLQRQRAEGDSLEIYWTTGYHTGIPVPLMAYGPQATEFMGWRDNTYVGKRMAELLNLGSLPQMK</sequence>
<keyword evidence="6 8" id="KW-0460">Magnesium</keyword>
<evidence type="ECO:0000256" key="6">
    <source>
        <dbReference type="ARBA" id="ARBA00022842"/>
    </source>
</evidence>
<keyword evidence="4" id="KW-0378">Hydrolase</keyword>
<evidence type="ECO:0000256" key="3">
    <source>
        <dbReference type="ARBA" id="ARBA00022723"/>
    </source>
</evidence>
<dbReference type="RefSeq" id="WP_255135740.1">
    <property type="nucleotide sequence ID" value="NZ_JANDBC010000003.1"/>
</dbReference>
<keyword evidence="12" id="KW-1185">Reference proteome</keyword>
<dbReference type="GO" id="GO:0004035">
    <property type="term" value="F:alkaline phosphatase activity"/>
    <property type="evidence" value="ECO:0007669"/>
    <property type="project" value="TreeGrafter"/>
</dbReference>
<dbReference type="PANTHER" id="PTHR11596:SF5">
    <property type="entry name" value="ALKALINE PHOSPHATASE"/>
    <property type="match status" value="1"/>
</dbReference>
<feature type="binding site" evidence="8">
    <location>
        <position position="318"/>
    </location>
    <ligand>
        <name>Zn(2+)</name>
        <dbReference type="ChEBI" id="CHEBI:29105"/>
        <label>2</label>
    </ligand>
</feature>
<dbReference type="PRINTS" id="PR00113">
    <property type="entry name" value="ALKPHPHTASE"/>
</dbReference>
<dbReference type="PANTHER" id="PTHR11596">
    <property type="entry name" value="ALKALINE PHOSPHATASE"/>
    <property type="match status" value="1"/>
</dbReference>
<evidence type="ECO:0000256" key="10">
    <source>
        <dbReference type="SAM" id="SignalP"/>
    </source>
</evidence>
<dbReference type="PROSITE" id="PS51257">
    <property type="entry name" value="PROKAR_LIPOPROTEIN"/>
    <property type="match status" value="1"/>
</dbReference>
<name>A0A9X2RFS0_9BACT</name>
<evidence type="ECO:0000256" key="7">
    <source>
        <dbReference type="PIRSR" id="PIRSR601952-1"/>
    </source>
</evidence>
<keyword evidence="10" id="KW-0732">Signal</keyword>
<feature type="signal peptide" evidence="10">
    <location>
        <begin position="1"/>
        <end position="19"/>
    </location>
</feature>
<dbReference type="PROSITE" id="PS00123">
    <property type="entry name" value="ALKALINE_PHOSPHATASE"/>
    <property type="match status" value="1"/>
</dbReference>
<evidence type="ECO:0000256" key="4">
    <source>
        <dbReference type="ARBA" id="ARBA00022801"/>
    </source>
</evidence>
<feature type="binding site" evidence="8">
    <location>
        <position position="276"/>
    </location>
    <ligand>
        <name>Zn(2+)</name>
        <dbReference type="ChEBI" id="CHEBI:29105"/>
        <label>2</label>
    </ligand>
</feature>
<evidence type="ECO:0000256" key="5">
    <source>
        <dbReference type="ARBA" id="ARBA00022833"/>
    </source>
</evidence>
<dbReference type="Proteomes" id="UP001139125">
    <property type="component" value="Unassembled WGS sequence"/>
</dbReference>
<feature type="binding site" evidence="8">
    <location>
        <position position="156"/>
    </location>
    <ligand>
        <name>Mg(2+)</name>
        <dbReference type="ChEBI" id="CHEBI:18420"/>
    </ligand>
</feature>
<feature type="binding site" evidence="8">
    <location>
        <position position="59"/>
    </location>
    <ligand>
        <name>Mg(2+)</name>
        <dbReference type="ChEBI" id="CHEBI:18420"/>
    </ligand>
</feature>
<dbReference type="CDD" id="cd16012">
    <property type="entry name" value="ALP"/>
    <property type="match status" value="1"/>
</dbReference>
<evidence type="ECO:0000256" key="2">
    <source>
        <dbReference type="ARBA" id="ARBA00022553"/>
    </source>
</evidence>
<feature type="binding site" evidence="8">
    <location>
        <position position="59"/>
    </location>
    <ligand>
        <name>Zn(2+)</name>
        <dbReference type="ChEBI" id="CHEBI:29105"/>
        <label>2</label>
    </ligand>
</feature>
<comment type="caution">
    <text evidence="11">The sequence shown here is derived from an EMBL/GenBank/DDBJ whole genome shotgun (WGS) entry which is preliminary data.</text>
</comment>
<dbReference type="InterPro" id="IPR018299">
    <property type="entry name" value="Alkaline_phosphatase_AS"/>
</dbReference>
<feature type="chain" id="PRO_5040795304" evidence="10">
    <location>
        <begin position="20"/>
        <end position="388"/>
    </location>
</feature>
<comment type="cofactor">
    <cofactor evidence="8">
        <name>Mg(2+)</name>
        <dbReference type="ChEBI" id="CHEBI:18420"/>
    </cofactor>
    <text evidence="8">Binds 1 Mg(2+) ion.</text>
</comment>
<proteinExistence type="inferred from homology"/>
<feature type="binding site" evidence="8">
    <location>
        <position position="271"/>
    </location>
    <ligand>
        <name>Mg(2+)</name>
        <dbReference type="ChEBI" id="CHEBI:18420"/>
    </ligand>
</feature>
<keyword evidence="5 8" id="KW-0862">Zinc</keyword>
<dbReference type="InterPro" id="IPR017850">
    <property type="entry name" value="Alkaline_phosphatase_core_sf"/>
</dbReference>
<keyword evidence="3 8" id="KW-0479">Metal-binding</keyword>
<gene>
    <name evidence="11" type="ORF">NM125_14720</name>
</gene>
<comment type="cofactor">
    <cofactor evidence="8">
        <name>Zn(2+)</name>
        <dbReference type="ChEBI" id="CHEBI:29105"/>
    </cofactor>
    <text evidence="8">Binds 2 Zn(2+) ions.</text>
</comment>
<comment type="similarity">
    <text evidence="1 9">Belongs to the alkaline phosphatase family.</text>
</comment>
<dbReference type="GO" id="GO:0046872">
    <property type="term" value="F:metal ion binding"/>
    <property type="evidence" value="ECO:0007669"/>
    <property type="project" value="UniProtKB-KW"/>
</dbReference>
<feature type="active site" description="Phosphoserine intermediate" evidence="7">
    <location>
        <position position="103"/>
    </location>
</feature>
<evidence type="ECO:0000313" key="12">
    <source>
        <dbReference type="Proteomes" id="UP001139125"/>
    </source>
</evidence>
<dbReference type="EMBL" id="JANDBC010000003">
    <property type="protein sequence ID" value="MCP9292841.1"/>
    <property type="molecule type" value="Genomic_DNA"/>
</dbReference>
<dbReference type="SUPFAM" id="SSF53649">
    <property type="entry name" value="Alkaline phosphatase-like"/>
    <property type="match status" value="1"/>
</dbReference>
<feature type="binding site" evidence="8">
    <location>
        <position position="280"/>
    </location>
    <ligand>
        <name>Zn(2+)</name>
        <dbReference type="ChEBI" id="CHEBI:29105"/>
        <label>2</label>
    </ligand>
</feature>
<dbReference type="SMART" id="SM00098">
    <property type="entry name" value="alkPPc"/>
    <property type="match status" value="1"/>
</dbReference>
<keyword evidence="2" id="KW-0597">Phosphoprotein</keyword>
<evidence type="ECO:0000313" key="11">
    <source>
        <dbReference type="EMBL" id="MCP9292841.1"/>
    </source>
</evidence>
<feature type="binding site" evidence="8">
    <location>
        <position position="319"/>
    </location>
    <ligand>
        <name>Zn(2+)</name>
        <dbReference type="ChEBI" id="CHEBI:29105"/>
        <label>2</label>
    </ligand>
</feature>
<evidence type="ECO:0000256" key="9">
    <source>
        <dbReference type="RuleBase" id="RU003946"/>
    </source>
</evidence>
<protein>
    <submittedName>
        <fullName evidence="11">Alkaline phosphatase</fullName>
    </submittedName>
</protein>
<organism evidence="11 12">
    <name type="scientific">Gracilimonas sediminicola</name>
    <dbReference type="NCBI Taxonomy" id="2952158"/>
    <lineage>
        <taxon>Bacteria</taxon>
        <taxon>Pseudomonadati</taxon>
        <taxon>Balneolota</taxon>
        <taxon>Balneolia</taxon>
        <taxon>Balneolales</taxon>
        <taxon>Balneolaceae</taxon>
        <taxon>Gracilimonas</taxon>
    </lineage>
</organism>
<dbReference type="Pfam" id="PF00245">
    <property type="entry name" value="Alk_phosphatase"/>
    <property type="match status" value="1"/>
</dbReference>
<dbReference type="InterPro" id="IPR001952">
    <property type="entry name" value="Alkaline_phosphatase"/>
</dbReference>
<evidence type="ECO:0000256" key="8">
    <source>
        <dbReference type="PIRSR" id="PIRSR601952-2"/>
    </source>
</evidence>
<dbReference type="Gene3D" id="3.40.720.10">
    <property type="entry name" value="Alkaline Phosphatase, subunit A"/>
    <property type="match status" value="1"/>
</dbReference>